<dbReference type="Pfam" id="PF00829">
    <property type="entry name" value="Ribosomal_L21p"/>
    <property type="match status" value="1"/>
</dbReference>
<dbReference type="GO" id="GO:0005737">
    <property type="term" value="C:cytoplasm"/>
    <property type="evidence" value="ECO:0007669"/>
    <property type="project" value="UniProtKB-ARBA"/>
</dbReference>
<dbReference type="GO" id="GO:0003735">
    <property type="term" value="F:structural constituent of ribosome"/>
    <property type="evidence" value="ECO:0007669"/>
    <property type="project" value="InterPro"/>
</dbReference>
<comment type="similarity">
    <text evidence="1 6 7">Belongs to the bacterial ribosomal protein bL21 family.</text>
</comment>
<evidence type="ECO:0000256" key="5">
    <source>
        <dbReference type="ARBA" id="ARBA00023274"/>
    </source>
</evidence>
<protein>
    <recommendedName>
        <fullName evidence="6">Large ribosomal subunit protein bL21</fullName>
    </recommendedName>
</protein>
<evidence type="ECO:0000256" key="6">
    <source>
        <dbReference type="HAMAP-Rule" id="MF_01363"/>
    </source>
</evidence>
<gene>
    <name evidence="6 8" type="primary">rplU</name>
    <name evidence="8" type="ORF">CEG42_01450</name>
</gene>
<comment type="subunit">
    <text evidence="6">Part of the 50S ribosomal subunit. Contacts protein L20.</text>
</comment>
<dbReference type="GO" id="GO:0005840">
    <property type="term" value="C:ribosome"/>
    <property type="evidence" value="ECO:0007669"/>
    <property type="project" value="UniProtKB-KW"/>
</dbReference>
<evidence type="ECO:0000313" key="8">
    <source>
        <dbReference type="EMBL" id="ASD29895.1"/>
    </source>
</evidence>
<proteinExistence type="inferred from homology"/>
<dbReference type="InterPro" id="IPR001787">
    <property type="entry name" value="Ribosomal_bL21"/>
</dbReference>
<dbReference type="InterPro" id="IPR028909">
    <property type="entry name" value="bL21-like"/>
</dbReference>
<evidence type="ECO:0000256" key="7">
    <source>
        <dbReference type="RuleBase" id="RU000562"/>
    </source>
</evidence>
<dbReference type="SMR" id="A0AAC9T371"/>
<accession>A0AAC9T371</accession>
<dbReference type="NCBIfam" id="TIGR00061">
    <property type="entry name" value="L21"/>
    <property type="match status" value="1"/>
</dbReference>
<keyword evidence="5 6" id="KW-0687">Ribonucleoprotein</keyword>
<organism evidence="8 9">
    <name type="scientific">Ureaplasma parvum</name>
    <name type="common">Ureaplasma urealyticum biotype 1</name>
    <dbReference type="NCBI Taxonomy" id="134821"/>
    <lineage>
        <taxon>Bacteria</taxon>
        <taxon>Bacillati</taxon>
        <taxon>Mycoplasmatota</taxon>
        <taxon>Mycoplasmoidales</taxon>
        <taxon>Mycoplasmoidaceae</taxon>
        <taxon>Ureaplasma</taxon>
    </lineage>
</organism>
<dbReference type="PANTHER" id="PTHR21349:SF0">
    <property type="entry name" value="LARGE RIBOSOMAL SUBUNIT PROTEIN BL21M"/>
    <property type="match status" value="1"/>
</dbReference>
<dbReference type="HAMAP" id="MF_01363">
    <property type="entry name" value="Ribosomal_bL21"/>
    <property type="match status" value="1"/>
</dbReference>
<dbReference type="PANTHER" id="PTHR21349">
    <property type="entry name" value="50S RIBOSOMAL PROTEIN L21"/>
    <property type="match status" value="1"/>
</dbReference>
<dbReference type="GO" id="GO:0006412">
    <property type="term" value="P:translation"/>
    <property type="evidence" value="ECO:0007669"/>
    <property type="project" value="UniProtKB-UniRule"/>
</dbReference>
<evidence type="ECO:0000256" key="4">
    <source>
        <dbReference type="ARBA" id="ARBA00022980"/>
    </source>
</evidence>
<comment type="function">
    <text evidence="6 7">This protein binds to 23S rRNA in the presence of protein L20.</text>
</comment>
<dbReference type="Proteomes" id="UP000197054">
    <property type="component" value="Chromosome"/>
</dbReference>
<sequence length="100" mass="11330">MFAIFQTGGKQYKVQQGEKIYVEKLDLEVGSKISFDQVIMVEGSVGTPFVKNAVVNATVIKQGKQKKINIIKFKSKKHHLKRQGHRQPYTQLVIDSISVK</sequence>
<dbReference type="AlphaFoldDB" id="A0AAC9T371"/>
<keyword evidence="3 6" id="KW-0694">RNA-binding</keyword>
<keyword evidence="2 6" id="KW-0699">rRNA-binding</keyword>
<evidence type="ECO:0000256" key="1">
    <source>
        <dbReference type="ARBA" id="ARBA00008563"/>
    </source>
</evidence>
<dbReference type="PROSITE" id="PS01169">
    <property type="entry name" value="RIBOSOMAL_L21"/>
    <property type="match status" value="1"/>
</dbReference>
<evidence type="ECO:0000256" key="2">
    <source>
        <dbReference type="ARBA" id="ARBA00022730"/>
    </source>
</evidence>
<dbReference type="GeneID" id="29672592"/>
<dbReference type="SUPFAM" id="SSF141091">
    <property type="entry name" value="L21p-like"/>
    <property type="match status" value="1"/>
</dbReference>
<reference evidence="8 9" key="1">
    <citation type="submission" date="2017-06" db="EMBL/GenBank/DDBJ databases">
        <title>Genome Sequencing and Comparative Genomics Analysis of Five Ureaplasma Urealyticums with Different Drug Resistance.</title>
        <authorList>
            <person name="Ma L."/>
            <person name="Jia T."/>
        </authorList>
    </citation>
    <scope>NUCLEOTIDE SEQUENCE [LARGE SCALE GENOMIC DNA]</scope>
    <source>
        <strain evidence="9">hebnu uu3</strain>
    </source>
</reference>
<dbReference type="RefSeq" id="WP_006688851.1">
    <property type="nucleotide sequence ID" value="NZ_CAMQQM010000003.1"/>
</dbReference>
<evidence type="ECO:0000313" key="9">
    <source>
        <dbReference type="Proteomes" id="UP000197054"/>
    </source>
</evidence>
<dbReference type="OMA" id="HRQPFTK"/>
<dbReference type="EMBL" id="CP021991">
    <property type="protein sequence ID" value="ASD29895.1"/>
    <property type="molecule type" value="Genomic_DNA"/>
</dbReference>
<dbReference type="InterPro" id="IPR018258">
    <property type="entry name" value="Ribosomal_bL21_CS"/>
</dbReference>
<evidence type="ECO:0000256" key="3">
    <source>
        <dbReference type="ARBA" id="ARBA00022884"/>
    </source>
</evidence>
<keyword evidence="4 6" id="KW-0689">Ribosomal protein</keyword>
<dbReference type="GO" id="GO:0019843">
    <property type="term" value="F:rRNA binding"/>
    <property type="evidence" value="ECO:0007669"/>
    <property type="project" value="UniProtKB-UniRule"/>
</dbReference>
<dbReference type="GO" id="GO:1990904">
    <property type="term" value="C:ribonucleoprotein complex"/>
    <property type="evidence" value="ECO:0007669"/>
    <property type="project" value="UniProtKB-KW"/>
</dbReference>
<dbReference type="InterPro" id="IPR036164">
    <property type="entry name" value="bL21-like_sf"/>
</dbReference>
<name>A0AAC9T371_UREPR</name>